<reference evidence="1" key="1">
    <citation type="submission" date="2019-05" db="EMBL/GenBank/DDBJ databases">
        <title>Metatranscriptomic reconstruction reveals RNA viruses with the potential to shape carbon cycling in soil.</title>
        <authorList>
            <person name="Starr E.P."/>
            <person name="Nuccio E."/>
            <person name="Pett-Ridge J."/>
            <person name="Banfield J.F."/>
            <person name="Firestone M.K."/>
        </authorList>
    </citation>
    <scope>NUCLEOTIDE SEQUENCE</scope>
    <source>
        <strain evidence="1">H2_Rhizo_33_scaffold_598</strain>
    </source>
</reference>
<protein>
    <submittedName>
        <fullName evidence="1">Uncharacterized protein</fullName>
    </submittedName>
</protein>
<gene>
    <name evidence="1" type="ORF">H2Rhizo33598_000002</name>
</gene>
<proteinExistence type="predicted"/>
<dbReference type="Gene3D" id="2.40.160.220">
    <property type="match status" value="1"/>
</dbReference>
<dbReference type="EMBL" id="MN034167">
    <property type="protein sequence ID" value="QDH88550.1"/>
    <property type="molecule type" value="Genomic_RNA"/>
</dbReference>
<organism evidence="1">
    <name type="scientific">Leviviridae sp</name>
    <dbReference type="NCBI Taxonomy" id="2027243"/>
    <lineage>
        <taxon>Viruses</taxon>
        <taxon>Riboviria</taxon>
        <taxon>Orthornavirae</taxon>
        <taxon>Lenarviricota</taxon>
        <taxon>Leviviricetes</taxon>
        <taxon>Norzivirales</taxon>
        <taxon>Fiersviridae</taxon>
    </lineage>
</organism>
<accession>A0A514D4K5</accession>
<dbReference type="Pfam" id="PF22387">
    <property type="entry name" value="PhiCb5_coat"/>
    <property type="match status" value="1"/>
</dbReference>
<evidence type="ECO:0000313" key="1">
    <source>
        <dbReference type="EMBL" id="QDH88550.1"/>
    </source>
</evidence>
<name>A0A514D4K5_9VIRU</name>
<sequence length="125" mass="14021">MFADTITFTDVHGTEDFAFVRVNQDKYSSEYRYSTDLKRVTLKLRNTSRYDKPSGKTFDRHNVELVETILAVSPSILTTERKVYLTFEVQQGDVLADNVALAVALCGWLTASSAATLVKLTAFES</sequence>
<dbReference type="InterPro" id="IPR054457">
    <property type="entry name" value="PhiCb5_coat"/>
</dbReference>